<name>A0AA89BGY1_9ASTE</name>
<keyword evidence="1" id="KW-1133">Transmembrane helix</keyword>
<protein>
    <submittedName>
        <fullName evidence="2">Uncharacterized protein</fullName>
    </submittedName>
</protein>
<sequence length="104" mass="11912">MLFFLFTWRQIRANEGWAGTLHFHGCLHRLPVIITMWCVRRRGPLSALGFNPLILVLVAIAESLLLNEKLHLRRYVSKLMGTLVKVFEGQHQSGARLSAINFTI</sequence>
<evidence type="ECO:0000313" key="2">
    <source>
        <dbReference type="EMBL" id="KAK3031531.1"/>
    </source>
</evidence>
<keyword evidence="1" id="KW-0812">Transmembrane</keyword>
<organism evidence="2 3">
    <name type="scientific">Escallonia herrerae</name>
    <dbReference type="NCBI Taxonomy" id="1293975"/>
    <lineage>
        <taxon>Eukaryota</taxon>
        <taxon>Viridiplantae</taxon>
        <taxon>Streptophyta</taxon>
        <taxon>Embryophyta</taxon>
        <taxon>Tracheophyta</taxon>
        <taxon>Spermatophyta</taxon>
        <taxon>Magnoliopsida</taxon>
        <taxon>eudicotyledons</taxon>
        <taxon>Gunneridae</taxon>
        <taxon>Pentapetalae</taxon>
        <taxon>asterids</taxon>
        <taxon>campanulids</taxon>
        <taxon>Escalloniales</taxon>
        <taxon>Escalloniaceae</taxon>
        <taxon>Escallonia</taxon>
    </lineage>
</organism>
<comment type="caution">
    <text evidence="2">The sequence shown here is derived from an EMBL/GenBank/DDBJ whole genome shotgun (WGS) entry which is preliminary data.</text>
</comment>
<evidence type="ECO:0000313" key="3">
    <source>
        <dbReference type="Proteomes" id="UP001188597"/>
    </source>
</evidence>
<feature type="transmembrane region" description="Helical" evidence="1">
    <location>
        <begin position="45"/>
        <end position="66"/>
    </location>
</feature>
<accession>A0AA89BGY1</accession>
<proteinExistence type="predicted"/>
<gene>
    <name evidence="2" type="ORF">RJ639_036045</name>
</gene>
<keyword evidence="1" id="KW-0472">Membrane</keyword>
<dbReference type="EMBL" id="JAVXUP010000302">
    <property type="protein sequence ID" value="KAK3031531.1"/>
    <property type="molecule type" value="Genomic_DNA"/>
</dbReference>
<evidence type="ECO:0000256" key="1">
    <source>
        <dbReference type="SAM" id="Phobius"/>
    </source>
</evidence>
<keyword evidence="3" id="KW-1185">Reference proteome</keyword>
<dbReference type="Proteomes" id="UP001188597">
    <property type="component" value="Unassembled WGS sequence"/>
</dbReference>
<dbReference type="AlphaFoldDB" id="A0AA89BGY1"/>
<reference evidence="2" key="1">
    <citation type="submission" date="2022-12" db="EMBL/GenBank/DDBJ databases">
        <title>Draft genome assemblies for two species of Escallonia (Escalloniales).</title>
        <authorList>
            <person name="Chanderbali A."/>
            <person name="Dervinis C."/>
            <person name="Anghel I."/>
            <person name="Soltis D."/>
            <person name="Soltis P."/>
            <person name="Zapata F."/>
        </authorList>
    </citation>
    <scope>NUCLEOTIDE SEQUENCE</scope>
    <source>
        <strain evidence="2">UCBG64.0493</strain>
        <tissue evidence="2">Leaf</tissue>
    </source>
</reference>